<keyword evidence="2" id="KW-1133">Transmembrane helix</keyword>
<evidence type="ECO:0000313" key="3">
    <source>
        <dbReference type="EMBL" id="CAA9261653.1"/>
    </source>
</evidence>
<accession>A0A6J4IW68</accession>
<dbReference type="EMBL" id="CADCTP010000223">
    <property type="protein sequence ID" value="CAA9261653.1"/>
    <property type="molecule type" value="Genomic_DNA"/>
</dbReference>
<evidence type="ECO:0000256" key="1">
    <source>
        <dbReference type="SAM" id="MobiDB-lite"/>
    </source>
</evidence>
<dbReference type="AlphaFoldDB" id="A0A6J4IW68"/>
<reference evidence="3" key="1">
    <citation type="submission" date="2020-02" db="EMBL/GenBank/DDBJ databases">
        <authorList>
            <person name="Meier V. D."/>
        </authorList>
    </citation>
    <scope>NUCLEOTIDE SEQUENCE</scope>
    <source>
        <strain evidence="3">AVDCRST_MAG41</strain>
    </source>
</reference>
<organism evidence="3">
    <name type="scientific">uncultured Mycobacteriales bacterium</name>
    <dbReference type="NCBI Taxonomy" id="581187"/>
    <lineage>
        <taxon>Bacteria</taxon>
        <taxon>Bacillati</taxon>
        <taxon>Actinomycetota</taxon>
        <taxon>Actinomycetes</taxon>
        <taxon>Mycobacteriales</taxon>
        <taxon>environmental samples</taxon>
    </lineage>
</organism>
<keyword evidence="2" id="KW-0472">Membrane</keyword>
<name>A0A6J4IW68_9ACTN</name>
<evidence type="ECO:0000256" key="2">
    <source>
        <dbReference type="SAM" id="Phobius"/>
    </source>
</evidence>
<proteinExistence type="predicted"/>
<protein>
    <submittedName>
        <fullName evidence="3">Uncharacterized protein</fullName>
    </submittedName>
</protein>
<keyword evidence="2" id="KW-0812">Transmembrane</keyword>
<feature type="region of interest" description="Disordered" evidence="1">
    <location>
        <begin position="60"/>
        <end position="81"/>
    </location>
</feature>
<sequence length="81" mass="8592">MYHDYFDDSDASALRNPYQPEVPPLPDERGRHRQRLRLLGLVGAGLSLVAPVAGGDASDRVAAAADRPGTDIPPVPATEAT</sequence>
<feature type="compositionally biased region" description="Pro residues" evidence="1">
    <location>
        <begin position="71"/>
        <end position="81"/>
    </location>
</feature>
<gene>
    <name evidence="3" type="ORF">AVDCRST_MAG41-2406</name>
</gene>
<feature type="transmembrane region" description="Helical" evidence="2">
    <location>
        <begin position="36"/>
        <end position="54"/>
    </location>
</feature>
<feature type="region of interest" description="Disordered" evidence="1">
    <location>
        <begin position="1"/>
        <end position="31"/>
    </location>
</feature>